<accession>A0A495R2D5</accession>
<keyword evidence="3" id="KW-0233">DNA recombination</keyword>
<dbReference type="Proteomes" id="UP000268233">
    <property type="component" value="Unassembled WGS sequence"/>
</dbReference>
<evidence type="ECO:0000256" key="4">
    <source>
        <dbReference type="PROSITE-ProRule" id="PRU01248"/>
    </source>
</evidence>
<dbReference type="EMBL" id="RBWW01000001">
    <property type="protein sequence ID" value="RKS81505.1"/>
    <property type="molecule type" value="Genomic_DNA"/>
</dbReference>
<dbReference type="CDD" id="cd00397">
    <property type="entry name" value="DNA_BRE_C"/>
    <property type="match status" value="1"/>
</dbReference>
<feature type="region of interest" description="Disordered" evidence="5">
    <location>
        <begin position="319"/>
        <end position="339"/>
    </location>
</feature>
<evidence type="ECO:0000313" key="9">
    <source>
        <dbReference type="Proteomes" id="UP000268233"/>
    </source>
</evidence>
<proteinExistence type="predicted"/>
<dbReference type="GO" id="GO:0006310">
    <property type="term" value="P:DNA recombination"/>
    <property type="evidence" value="ECO:0007669"/>
    <property type="project" value="UniProtKB-KW"/>
</dbReference>
<dbReference type="Pfam" id="PF02899">
    <property type="entry name" value="Phage_int_SAM_1"/>
    <property type="match status" value="1"/>
</dbReference>
<evidence type="ECO:0000313" key="8">
    <source>
        <dbReference type="EMBL" id="RKS81505.1"/>
    </source>
</evidence>
<dbReference type="SUPFAM" id="SSF56349">
    <property type="entry name" value="DNA breaking-rejoining enzymes"/>
    <property type="match status" value="1"/>
</dbReference>
<evidence type="ECO:0000259" key="7">
    <source>
        <dbReference type="PROSITE" id="PS51900"/>
    </source>
</evidence>
<dbReference type="InterPro" id="IPR044068">
    <property type="entry name" value="CB"/>
</dbReference>
<keyword evidence="1" id="KW-0229">DNA integration</keyword>
<sequence length="339" mass="39150">MSQELQPISPERAKEMYLNARKREVSQSTLDGYHYRLKHFIRWCNEVADIDNMNDLTGRKLQEFRTWRRDDGDLKPVTLEGNLDALRVFIRWCESIDAVPQGLHEKIIMPTLSREDEQSESILPAEQAEAVLEYLRQYEYATRGHVILEILWHTGIRLGAFHALDLGDYDSDNETLEIRHRPETGTALKNGKEGERIVALSGTVCSVIDGYIEHNRPDTRDDYGRKPLVTSRYGRLSRGNVRETVYKVTRPCYYGADCPRNRDPESCEGTHYNGYSKCPVNVSPHDIRRGSITEHLSKDVPEKVVSDRMNVGPDVLDKHYDKRSEEQKVEQRRGYLEGV</sequence>
<dbReference type="InterPro" id="IPR002104">
    <property type="entry name" value="Integrase_catalytic"/>
</dbReference>
<evidence type="ECO:0000259" key="6">
    <source>
        <dbReference type="PROSITE" id="PS51898"/>
    </source>
</evidence>
<dbReference type="PROSITE" id="PS51900">
    <property type="entry name" value="CB"/>
    <property type="match status" value="1"/>
</dbReference>
<dbReference type="InterPro" id="IPR010998">
    <property type="entry name" value="Integrase_recombinase_N"/>
</dbReference>
<organism evidence="8 9">
    <name type="scientific">Haloarcula quadrata</name>
    <dbReference type="NCBI Taxonomy" id="182779"/>
    <lineage>
        <taxon>Archaea</taxon>
        <taxon>Methanobacteriati</taxon>
        <taxon>Methanobacteriota</taxon>
        <taxon>Stenosarchaea group</taxon>
        <taxon>Halobacteria</taxon>
        <taxon>Halobacteriales</taxon>
        <taxon>Haloarculaceae</taxon>
        <taxon>Haloarcula</taxon>
    </lineage>
</organism>
<dbReference type="PANTHER" id="PTHR30349">
    <property type="entry name" value="PHAGE INTEGRASE-RELATED"/>
    <property type="match status" value="1"/>
</dbReference>
<keyword evidence="2 4" id="KW-0238">DNA-binding</keyword>
<evidence type="ECO:0000256" key="2">
    <source>
        <dbReference type="ARBA" id="ARBA00023125"/>
    </source>
</evidence>
<name>A0A495R2D5_9EURY</name>
<dbReference type="Gene3D" id="1.10.150.130">
    <property type="match status" value="1"/>
</dbReference>
<dbReference type="InterPro" id="IPR013762">
    <property type="entry name" value="Integrase-like_cat_sf"/>
</dbReference>
<protein>
    <submittedName>
        <fullName evidence="8">Site-specific recombinase XerD</fullName>
    </submittedName>
</protein>
<dbReference type="InterPro" id="IPR050090">
    <property type="entry name" value="Tyrosine_recombinase_XerCD"/>
</dbReference>
<gene>
    <name evidence="8" type="ORF">BDK61_0791</name>
</gene>
<dbReference type="RefSeq" id="WP_121302345.1">
    <property type="nucleotide sequence ID" value="NZ_RBWW01000001.1"/>
</dbReference>
<comment type="caution">
    <text evidence="8">The sequence shown here is derived from an EMBL/GenBank/DDBJ whole genome shotgun (WGS) entry which is preliminary data.</text>
</comment>
<evidence type="ECO:0000256" key="3">
    <source>
        <dbReference type="ARBA" id="ARBA00023172"/>
    </source>
</evidence>
<dbReference type="InterPro" id="IPR004107">
    <property type="entry name" value="Integrase_SAM-like_N"/>
</dbReference>
<evidence type="ECO:0000256" key="1">
    <source>
        <dbReference type="ARBA" id="ARBA00022908"/>
    </source>
</evidence>
<dbReference type="GO" id="GO:0015074">
    <property type="term" value="P:DNA integration"/>
    <property type="evidence" value="ECO:0007669"/>
    <property type="project" value="UniProtKB-KW"/>
</dbReference>
<dbReference type="GO" id="GO:0003677">
    <property type="term" value="F:DNA binding"/>
    <property type="evidence" value="ECO:0007669"/>
    <property type="project" value="UniProtKB-UniRule"/>
</dbReference>
<dbReference type="AlphaFoldDB" id="A0A495R2D5"/>
<dbReference type="Gene3D" id="1.10.443.10">
    <property type="entry name" value="Intergrase catalytic core"/>
    <property type="match status" value="1"/>
</dbReference>
<dbReference type="InterPro" id="IPR011010">
    <property type="entry name" value="DNA_brk_join_enz"/>
</dbReference>
<keyword evidence="9" id="KW-1185">Reference proteome</keyword>
<feature type="domain" description="Core-binding (CB)" evidence="7">
    <location>
        <begin position="8"/>
        <end position="94"/>
    </location>
</feature>
<reference evidence="8 9" key="1">
    <citation type="submission" date="2018-10" db="EMBL/GenBank/DDBJ databases">
        <title>Genomic Encyclopedia of Archaeal and Bacterial Type Strains, Phase II (KMG-II): from individual species to whole genera.</title>
        <authorList>
            <person name="Goeker M."/>
        </authorList>
    </citation>
    <scope>NUCLEOTIDE SEQUENCE [LARGE SCALE GENOMIC DNA]</scope>
    <source>
        <strain evidence="8 9">DSM 11927</strain>
    </source>
</reference>
<dbReference type="PANTHER" id="PTHR30349:SF41">
    <property type="entry name" value="INTEGRASE_RECOMBINASE PROTEIN MJ0367-RELATED"/>
    <property type="match status" value="1"/>
</dbReference>
<feature type="domain" description="Tyr recombinase" evidence="6">
    <location>
        <begin position="118"/>
        <end position="333"/>
    </location>
</feature>
<evidence type="ECO:0000256" key="5">
    <source>
        <dbReference type="SAM" id="MobiDB-lite"/>
    </source>
</evidence>
<dbReference type="PROSITE" id="PS51898">
    <property type="entry name" value="TYR_RECOMBINASE"/>
    <property type="match status" value="1"/>
</dbReference>
<dbReference type="Pfam" id="PF00589">
    <property type="entry name" value="Phage_integrase"/>
    <property type="match status" value="1"/>
</dbReference>